<name>D5ZT64_STRV1</name>
<accession>D5ZT64</accession>
<evidence type="ECO:0000256" key="1">
    <source>
        <dbReference type="SAM" id="MobiDB-lite"/>
    </source>
</evidence>
<evidence type="ECO:0000313" key="3">
    <source>
        <dbReference type="Proteomes" id="UP000003824"/>
    </source>
</evidence>
<evidence type="ECO:0000313" key="2">
    <source>
        <dbReference type="EMBL" id="EFE66765.2"/>
    </source>
</evidence>
<reference evidence="3" key="1">
    <citation type="submission" date="2008-12" db="EMBL/GenBank/DDBJ databases">
        <title>Annotation of Streptomyces ghanaensis ATCC 14672.</title>
        <authorList>
            <consortium name="The Broad Institute Genome Sequencing Platform"/>
            <consortium name="Broad Institute Microbial Sequencing Center"/>
            <person name="Fischbach M."/>
            <person name="Ward D."/>
            <person name="Young S."/>
            <person name="Kodira C.D."/>
            <person name="Zeng Q."/>
            <person name="Koehrsen M."/>
            <person name="Godfrey P."/>
            <person name="Alvarado L."/>
            <person name="Berlin A.M."/>
            <person name="Borenstein D."/>
            <person name="Chen Z."/>
            <person name="Engels R."/>
            <person name="Freedman E."/>
            <person name="Gellesch M."/>
            <person name="Goldberg J."/>
            <person name="Griggs A."/>
            <person name="Gujja S."/>
            <person name="Heiman D.I."/>
            <person name="Hepburn T.A."/>
            <person name="Howarth C."/>
            <person name="Jen D."/>
            <person name="Larson L."/>
            <person name="Lewis B."/>
            <person name="Mehta T."/>
            <person name="Park D."/>
            <person name="Pearson M."/>
            <person name="Roberts A."/>
            <person name="Saif S."/>
            <person name="Shea T.D."/>
            <person name="Shenoy N."/>
            <person name="Sisk P."/>
            <person name="Stolte C."/>
            <person name="Sykes S.N."/>
            <person name="Walk T."/>
            <person name="White J."/>
            <person name="Yandava C."/>
            <person name="Straight P."/>
            <person name="Clardy J."/>
            <person name="Hung D."/>
            <person name="Kolter R."/>
            <person name="Mekalanos J."/>
            <person name="Walker S."/>
            <person name="Walsh C.T."/>
            <person name="Wieland B.L.C."/>
            <person name="Ilzarbe M."/>
            <person name="Galagan J."/>
            <person name="Nusbaum C."/>
            <person name="Birren B."/>
        </authorList>
    </citation>
    <scope>NUCLEOTIDE SEQUENCE [LARGE SCALE GENOMIC DNA]</scope>
    <source>
        <strain evidence="3">ATCC 14672 / DSM 40746 / JCM 4963 / KCTC 9882 / NRRL B-12104 / FH 1290</strain>
    </source>
</reference>
<protein>
    <submittedName>
        <fullName evidence="2">Predicted protein</fullName>
    </submittedName>
</protein>
<organism evidence="2 3">
    <name type="scientific">Streptomyces viridosporus (strain ATCC 14672 / DSM 40746 / JCM 4963 / KCTC 9882 / NRRL B-12104 / FH 1290)</name>
    <name type="common">Streptomyces ghanaensis</name>
    <dbReference type="NCBI Taxonomy" id="566461"/>
    <lineage>
        <taxon>Bacteria</taxon>
        <taxon>Bacillati</taxon>
        <taxon>Actinomycetota</taxon>
        <taxon>Actinomycetes</taxon>
        <taxon>Kitasatosporales</taxon>
        <taxon>Streptomycetaceae</taxon>
        <taxon>Streptomyces</taxon>
    </lineage>
</organism>
<sequence>MPARCVRFLRVSELMCINRLPEEGHGPSTGGPLAGAAPGKNGYEAHVLRAAP</sequence>
<dbReference type="Proteomes" id="UP000003824">
    <property type="component" value="Unassembled WGS sequence"/>
</dbReference>
<dbReference type="EMBL" id="DS999641">
    <property type="protein sequence ID" value="EFE66765.2"/>
    <property type="molecule type" value="Genomic_DNA"/>
</dbReference>
<dbReference type="AlphaFoldDB" id="D5ZT64"/>
<proteinExistence type="predicted"/>
<gene>
    <name evidence="2" type="ORF">SSFG_02014</name>
</gene>
<feature type="region of interest" description="Disordered" evidence="1">
    <location>
        <begin position="21"/>
        <end position="40"/>
    </location>
</feature>